<accession>A0A940T515</accession>
<dbReference type="RefSeq" id="WP_209706160.1">
    <property type="nucleotide sequence ID" value="NZ_JAFIDA010000001.1"/>
</dbReference>
<reference evidence="2" key="1">
    <citation type="submission" date="2021-02" db="EMBL/GenBank/DDBJ databases">
        <title>Sequencing the genomes of 1000 actinobacteria strains.</title>
        <authorList>
            <person name="Klenk H.-P."/>
        </authorList>
    </citation>
    <scope>NUCLEOTIDE SEQUENCE</scope>
    <source>
        <strain evidence="2">DSM 22850</strain>
    </source>
</reference>
<keyword evidence="3" id="KW-1185">Reference proteome</keyword>
<comment type="caution">
    <text evidence="2">The sequence shown here is derived from an EMBL/GenBank/DDBJ whole genome shotgun (WGS) entry which is preliminary data.</text>
</comment>
<dbReference type="AlphaFoldDB" id="A0A940T515"/>
<organism evidence="2 3">
    <name type="scientific">Leucobacter exalbidus</name>
    <dbReference type="NCBI Taxonomy" id="662960"/>
    <lineage>
        <taxon>Bacteria</taxon>
        <taxon>Bacillati</taxon>
        <taxon>Actinomycetota</taxon>
        <taxon>Actinomycetes</taxon>
        <taxon>Micrococcales</taxon>
        <taxon>Microbacteriaceae</taxon>
        <taxon>Leucobacter</taxon>
    </lineage>
</organism>
<evidence type="ECO:0000313" key="2">
    <source>
        <dbReference type="EMBL" id="MBP1327389.1"/>
    </source>
</evidence>
<evidence type="ECO:0000313" key="3">
    <source>
        <dbReference type="Proteomes" id="UP000675163"/>
    </source>
</evidence>
<name>A0A940T515_9MICO</name>
<feature type="signal peptide" evidence="1">
    <location>
        <begin position="1"/>
        <end position="37"/>
    </location>
</feature>
<dbReference type="EMBL" id="JAFIDA010000001">
    <property type="protein sequence ID" value="MBP1327389.1"/>
    <property type="molecule type" value="Genomic_DNA"/>
</dbReference>
<gene>
    <name evidence="2" type="ORF">JOF28_002621</name>
</gene>
<feature type="chain" id="PRO_5037474193" evidence="1">
    <location>
        <begin position="38"/>
        <end position="353"/>
    </location>
</feature>
<protein>
    <submittedName>
        <fullName evidence="2">Uncharacterized protein</fullName>
    </submittedName>
</protein>
<proteinExistence type="predicted"/>
<keyword evidence="1" id="KW-0732">Signal</keyword>
<evidence type="ECO:0000256" key="1">
    <source>
        <dbReference type="SAM" id="SignalP"/>
    </source>
</evidence>
<dbReference type="Proteomes" id="UP000675163">
    <property type="component" value="Unassembled WGS sequence"/>
</dbReference>
<sequence length="353" mass="39426">MFSLSSAPRRHRAARFGIPAVLTAAAMLLTGCSTSDAAPSPEDLGPLSKYLSAMYDEEEYTQEKFEAEQGNIEELVAECMTEEGFEYLPNVQSGNFYSPSEDGEDTGPDWGSQEFAENYGYGIIDYPGMEESNQQAEEYNDPNEEYTSSLSEKQLTAYYNALHGPGPNDEEMLAMEEGDGSYAYNWETAGCYGAAQHEAQGESGSSQDAYEDPEFAELFASMQDVWSVLYDENSDNEVVAKLNSEWQECMAEAGFTEYPSPNAVTNALYEEQNELYNSTSEDGEYQEPSKEARDEFKQREITIATADFACKKDLKYDAKIMTEQFELEQAFVDANKPALDALISKYSPKNDKK</sequence>